<reference evidence="9 10" key="1">
    <citation type="submission" date="2015-07" db="EMBL/GenBank/DDBJ databases">
        <title>Whole genome sequence of Thermanaerothrix daxensis DSM 23592.</title>
        <authorList>
            <person name="Hemp J."/>
            <person name="Ward L.M."/>
            <person name="Pace L.A."/>
            <person name="Fischer W.W."/>
        </authorList>
    </citation>
    <scope>NUCLEOTIDE SEQUENCE [LARGE SCALE GENOMIC DNA]</scope>
    <source>
        <strain evidence="9 10">GNS-1</strain>
    </source>
</reference>
<keyword evidence="2" id="KW-0732">Signal</keyword>
<dbReference type="AlphaFoldDB" id="A0A0P6YMR4"/>
<dbReference type="InterPro" id="IPR012336">
    <property type="entry name" value="Thioredoxin-like_fold"/>
</dbReference>
<evidence type="ECO:0000259" key="8">
    <source>
        <dbReference type="Pfam" id="PF13462"/>
    </source>
</evidence>
<evidence type="ECO:0000313" key="9">
    <source>
        <dbReference type="EMBL" id="KPL84053.1"/>
    </source>
</evidence>
<dbReference type="RefSeq" id="WP_054520495.1">
    <property type="nucleotide sequence ID" value="NZ_LGKO01000002.1"/>
</dbReference>
<keyword evidence="10" id="KW-1185">Reference proteome</keyword>
<dbReference type="InterPro" id="IPR036249">
    <property type="entry name" value="Thioredoxin-like_sf"/>
</dbReference>
<proteinExistence type="inferred from homology"/>
<evidence type="ECO:0000256" key="4">
    <source>
        <dbReference type="ARBA" id="ARBA00023157"/>
    </source>
</evidence>
<keyword evidence="4" id="KW-1015">Disulfide bond</keyword>
<accession>A0A0P6YMR4</accession>
<evidence type="ECO:0000256" key="2">
    <source>
        <dbReference type="ARBA" id="ARBA00022729"/>
    </source>
</evidence>
<dbReference type="Gene3D" id="3.40.30.10">
    <property type="entry name" value="Glutaredoxin"/>
    <property type="match status" value="1"/>
</dbReference>
<protein>
    <recommendedName>
        <fullName evidence="8">Thioredoxin-like fold domain-containing protein</fullName>
    </recommendedName>
</protein>
<keyword evidence="3" id="KW-0560">Oxidoreductase</keyword>
<keyword evidence="7" id="KW-1133">Transmembrane helix</keyword>
<keyword evidence="7" id="KW-0472">Membrane</keyword>
<organism evidence="9 10">
    <name type="scientific">Thermanaerothrix daxensis</name>
    <dbReference type="NCBI Taxonomy" id="869279"/>
    <lineage>
        <taxon>Bacteria</taxon>
        <taxon>Bacillati</taxon>
        <taxon>Chloroflexota</taxon>
        <taxon>Anaerolineae</taxon>
        <taxon>Anaerolineales</taxon>
        <taxon>Anaerolineaceae</taxon>
        <taxon>Thermanaerothrix</taxon>
    </lineage>
</organism>
<evidence type="ECO:0000256" key="5">
    <source>
        <dbReference type="ARBA" id="ARBA00023284"/>
    </source>
</evidence>
<name>A0A0P6YMR4_9CHLR</name>
<dbReference type="GO" id="GO:0016491">
    <property type="term" value="F:oxidoreductase activity"/>
    <property type="evidence" value="ECO:0007669"/>
    <property type="project" value="UniProtKB-KW"/>
</dbReference>
<feature type="domain" description="Thioredoxin-like fold" evidence="8">
    <location>
        <begin position="72"/>
        <end position="228"/>
    </location>
</feature>
<evidence type="ECO:0000256" key="1">
    <source>
        <dbReference type="ARBA" id="ARBA00005791"/>
    </source>
</evidence>
<comment type="caution">
    <text evidence="9">The sequence shown here is derived from an EMBL/GenBank/DDBJ whole genome shotgun (WGS) entry which is preliminary data.</text>
</comment>
<evidence type="ECO:0000256" key="6">
    <source>
        <dbReference type="SAM" id="MobiDB-lite"/>
    </source>
</evidence>
<dbReference type="PANTHER" id="PTHR13887">
    <property type="entry name" value="GLUTATHIONE S-TRANSFERASE KAPPA"/>
    <property type="match status" value="1"/>
</dbReference>
<dbReference type="SUPFAM" id="SSF52833">
    <property type="entry name" value="Thioredoxin-like"/>
    <property type="match status" value="1"/>
</dbReference>
<dbReference type="STRING" id="869279.SE15_02385"/>
<dbReference type="OrthoDB" id="9784686at2"/>
<keyword evidence="7" id="KW-0812">Transmembrane</keyword>
<gene>
    <name evidence="9" type="ORF">SE15_02385</name>
</gene>
<dbReference type="Proteomes" id="UP000050544">
    <property type="component" value="Unassembled WGS sequence"/>
</dbReference>
<feature type="transmembrane region" description="Helical" evidence="7">
    <location>
        <begin position="31"/>
        <end position="50"/>
    </location>
</feature>
<evidence type="ECO:0000313" key="10">
    <source>
        <dbReference type="Proteomes" id="UP000050544"/>
    </source>
</evidence>
<dbReference type="PANTHER" id="PTHR13887:SF14">
    <property type="entry name" value="DISULFIDE BOND FORMATION PROTEIN D"/>
    <property type="match status" value="1"/>
</dbReference>
<comment type="similarity">
    <text evidence="1">Belongs to the thioredoxin family. DsbA subfamily.</text>
</comment>
<sequence>MSTSQNPSKSPKSKKISYRELQQQRQRRKRITLAVLIALAAIAVVVVLILSNRPVEFTRPEPLPRSLVSGNSVGDPNAPVKVEEFSDFRCVHCAAFWRESEPRLIKDYVATGKVYFTYTPFSFISDESFLAAEAAYCAMDQGKFWEFHDYIFANYDLPITQKLLRAFAQDLKLDLNQYDNCMASGKYRQKTQEDGQYARSKGVTGTPTFDVNGTLVGQTDLFATIDKALAGSTQP</sequence>
<evidence type="ECO:0000256" key="3">
    <source>
        <dbReference type="ARBA" id="ARBA00023002"/>
    </source>
</evidence>
<dbReference type="Pfam" id="PF13462">
    <property type="entry name" value="Thioredoxin_4"/>
    <property type="match status" value="1"/>
</dbReference>
<feature type="region of interest" description="Disordered" evidence="6">
    <location>
        <begin position="1"/>
        <end position="21"/>
    </location>
</feature>
<keyword evidence="5" id="KW-0676">Redox-active center</keyword>
<evidence type="ECO:0000256" key="7">
    <source>
        <dbReference type="SAM" id="Phobius"/>
    </source>
</evidence>
<dbReference type="EMBL" id="LGKO01000002">
    <property type="protein sequence ID" value="KPL84053.1"/>
    <property type="molecule type" value="Genomic_DNA"/>
</dbReference>